<dbReference type="InterPro" id="IPR024234">
    <property type="entry name" value="DUF3801"/>
</dbReference>
<dbReference type="AlphaFoldDB" id="A0A9D1HD50"/>
<evidence type="ECO:0000256" key="1">
    <source>
        <dbReference type="SAM" id="MobiDB-lite"/>
    </source>
</evidence>
<proteinExistence type="predicted"/>
<evidence type="ECO:0000313" key="2">
    <source>
        <dbReference type="EMBL" id="HIT99821.1"/>
    </source>
</evidence>
<dbReference type="Proteomes" id="UP000824159">
    <property type="component" value="Unassembled WGS sequence"/>
</dbReference>
<feature type="compositionally biased region" description="Basic and acidic residues" evidence="1">
    <location>
        <begin position="202"/>
        <end position="249"/>
    </location>
</feature>
<reference evidence="2" key="2">
    <citation type="journal article" date="2021" name="PeerJ">
        <title>Extensive microbial diversity within the chicken gut microbiome revealed by metagenomics and culture.</title>
        <authorList>
            <person name="Gilroy R."/>
            <person name="Ravi A."/>
            <person name="Getino M."/>
            <person name="Pursley I."/>
            <person name="Horton D.L."/>
            <person name="Alikhan N.F."/>
            <person name="Baker D."/>
            <person name="Gharbi K."/>
            <person name="Hall N."/>
            <person name="Watson M."/>
            <person name="Adriaenssens E.M."/>
            <person name="Foster-Nyarko E."/>
            <person name="Jarju S."/>
            <person name="Secka A."/>
            <person name="Antonio M."/>
            <person name="Oren A."/>
            <person name="Chaudhuri R.R."/>
            <person name="La Ragione R."/>
            <person name="Hildebrand F."/>
            <person name="Pallen M.J."/>
        </authorList>
    </citation>
    <scope>NUCLEOTIDE SEQUENCE</scope>
    <source>
        <strain evidence="2">CHK176-22527</strain>
    </source>
</reference>
<protein>
    <submittedName>
        <fullName evidence="2">PcfB family protein</fullName>
    </submittedName>
</protein>
<organism evidence="2 3">
    <name type="scientific">Candidatus Allocopromorpha excrementavium</name>
    <dbReference type="NCBI Taxonomy" id="2840741"/>
    <lineage>
        <taxon>Bacteria</taxon>
        <taxon>Bacillati</taxon>
        <taxon>Bacillota</taxon>
        <taxon>Clostridia</taxon>
        <taxon>Eubacteriales</taxon>
        <taxon>Eubacteriaceae</taxon>
        <taxon>Eubacteriaceae incertae sedis</taxon>
        <taxon>Candidatus Allocopromorpha</taxon>
    </lineage>
</organism>
<sequence length="249" mass="27366">MMAGGDAAEQVVRLSLEGLEVAVRISGEGAKNLAVILAAALREEHKTKGKARLTNLIKSGKELKVFSVRNGDLKKFSSEAKRYGVLYCALKDKSDNSDHATVDVIARAEDASKIQRIMERFELASVDKAEVLGEVQKSVEERKARANEIPEKSRDDLLADEVKVKPVGKGDIELNPQIAKTEKSPLSAQSSKESVRTMEGTVKGDKPSVRKKLEAYREDIDRKKGSEPAKDAVLPDKNKAVAKTERKER</sequence>
<feature type="region of interest" description="Disordered" evidence="1">
    <location>
        <begin position="173"/>
        <end position="249"/>
    </location>
</feature>
<reference evidence="2" key="1">
    <citation type="submission" date="2020-10" db="EMBL/GenBank/DDBJ databases">
        <authorList>
            <person name="Gilroy R."/>
        </authorList>
    </citation>
    <scope>NUCLEOTIDE SEQUENCE</scope>
    <source>
        <strain evidence="2">CHK176-22527</strain>
    </source>
</reference>
<dbReference type="Pfam" id="PF12687">
    <property type="entry name" value="DUF3801"/>
    <property type="match status" value="1"/>
</dbReference>
<dbReference type="EMBL" id="DVLX01000078">
    <property type="protein sequence ID" value="HIT99821.1"/>
    <property type="molecule type" value="Genomic_DNA"/>
</dbReference>
<name>A0A9D1HD50_9FIRM</name>
<accession>A0A9D1HD50</accession>
<gene>
    <name evidence="2" type="ORF">IAD12_06175</name>
</gene>
<evidence type="ECO:0000313" key="3">
    <source>
        <dbReference type="Proteomes" id="UP000824159"/>
    </source>
</evidence>
<comment type="caution">
    <text evidence="2">The sequence shown here is derived from an EMBL/GenBank/DDBJ whole genome shotgun (WGS) entry which is preliminary data.</text>
</comment>